<comment type="similarity">
    <text evidence="1">Belongs to the ADP-ribosylglycohydrolase family.</text>
</comment>
<dbReference type="AlphaFoldDB" id="A0A0U4CGW1"/>
<evidence type="ECO:0000256" key="3">
    <source>
        <dbReference type="PIRSR" id="PIRSR605502-1"/>
    </source>
</evidence>
<reference evidence="4 5" key="1">
    <citation type="journal article" date="1991" name="Int. J. Syst. Bacteriol.">
        <title>Description of the erythromycin-producing bacterium Arthrobacter sp. strain NRRL B-3381 as Aeromicrobium erythreum gen. nov., sp. nov.</title>
        <authorList>
            <person name="Miller E.S."/>
            <person name="Woese C.R."/>
            <person name="Brenner S."/>
        </authorList>
    </citation>
    <scope>NUCLEOTIDE SEQUENCE [LARGE SCALE GENOMIC DNA]</scope>
    <source>
        <strain evidence="4 5">AR18</strain>
    </source>
</reference>
<proteinExistence type="inferred from homology"/>
<gene>
    <name evidence="4" type="ORF">AERYTH_07945</name>
</gene>
<keyword evidence="2" id="KW-0378">Hydrolase</keyword>
<keyword evidence="3" id="KW-0479">Metal-binding</keyword>
<feature type="binding site" evidence="3">
    <location>
        <position position="263"/>
    </location>
    <ligand>
        <name>Mg(2+)</name>
        <dbReference type="ChEBI" id="CHEBI:18420"/>
        <label>1</label>
    </ligand>
</feature>
<dbReference type="RefSeq" id="WP_067856915.1">
    <property type="nucleotide sequence ID" value="NZ_CP011502.1"/>
</dbReference>
<evidence type="ECO:0008006" key="6">
    <source>
        <dbReference type="Google" id="ProtNLM"/>
    </source>
</evidence>
<feature type="binding site" evidence="3">
    <location>
        <position position="55"/>
    </location>
    <ligand>
        <name>Mg(2+)</name>
        <dbReference type="ChEBI" id="CHEBI:18420"/>
        <label>1</label>
    </ligand>
</feature>
<evidence type="ECO:0000256" key="2">
    <source>
        <dbReference type="ARBA" id="ARBA00022801"/>
    </source>
</evidence>
<dbReference type="SUPFAM" id="SSF101478">
    <property type="entry name" value="ADP-ribosylglycohydrolase"/>
    <property type="match status" value="1"/>
</dbReference>
<dbReference type="InterPro" id="IPR036705">
    <property type="entry name" value="Ribosyl_crysJ1_sf"/>
</dbReference>
<dbReference type="InterPro" id="IPR005502">
    <property type="entry name" value="Ribosyl_crysJ1"/>
</dbReference>
<dbReference type="STRING" id="2041.AERYTH_07945"/>
<dbReference type="PANTHER" id="PTHR16222">
    <property type="entry name" value="ADP-RIBOSYLGLYCOHYDROLASE"/>
    <property type="match status" value="1"/>
</dbReference>
<dbReference type="InterPro" id="IPR050792">
    <property type="entry name" value="ADP-ribosylglycohydrolase"/>
</dbReference>
<dbReference type="OrthoDB" id="9798107at2"/>
<dbReference type="PATRIC" id="fig|2041.4.peg.1668"/>
<dbReference type="GO" id="GO:0046872">
    <property type="term" value="F:metal ion binding"/>
    <property type="evidence" value="ECO:0007669"/>
    <property type="project" value="UniProtKB-KW"/>
</dbReference>
<keyword evidence="3" id="KW-0460">Magnesium</keyword>
<feature type="binding site" evidence="3">
    <location>
        <position position="261"/>
    </location>
    <ligand>
        <name>Mg(2+)</name>
        <dbReference type="ChEBI" id="CHEBI:18420"/>
        <label>1</label>
    </ligand>
</feature>
<evidence type="ECO:0000313" key="4">
    <source>
        <dbReference type="EMBL" id="ALX04629.1"/>
    </source>
</evidence>
<feature type="binding site" evidence="3">
    <location>
        <position position="264"/>
    </location>
    <ligand>
        <name>Mg(2+)</name>
        <dbReference type="ChEBI" id="CHEBI:18420"/>
        <label>1</label>
    </ligand>
</feature>
<evidence type="ECO:0000256" key="1">
    <source>
        <dbReference type="ARBA" id="ARBA00010702"/>
    </source>
</evidence>
<organism evidence="4 5">
    <name type="scientific">Aeromicrobium erythreum</name>
    <dbReference type="NCBI Taxonomy" id="2041"/>
    <lineage>
        <taxon>Bacteria</taxon>
        <taxon>Bacillati</taxon>
        <taxon>Actinomycetota</taxon>
        <taxon>Actinomycetes</taxon>
        <taxon>Propionibacteriales</taxon>
        <taxon>Nocardioidaceae</taxon>
        <taxon>Aeromicrobium</taxon>
    </lineage>
</organism>
<keyword evidence="5" id="KW-1185">Reference proteome</keyword>
<dbReference type="Pfam" id="PF03747">
    <property type="entry name" value="ADP_ribosyl_GH"/>
    <property type="match status" value="1"/>
</dbReference>
<dbReference type="GO" id="GO:0016787">
    <property type="term" value="F:hydrolase activity"/>
    <property type="evidence" value="ECO:0007669"/>
    <property type="project" value="UniProtKB-KW"/>
</dbReference>
<dbReference type="KEGG" id="aer:AERYTH_07945"/>
<dbReference type="EMBL" id="CP011502">
    <property type="protein sequence ID" value="ALX04629.1"/>
    <property type="molecule type" value="Genomic_DNA"/>
</dbReference>
<evidence type="ECO:0000313" key="5">
    <source>
        <dbReference type="Proteomes" id="UP000067689"/>
    </source>
</evidence>
<feature type="binding site" evidence="3">
    <location>
        <position position="56"/>
    </location>
    <ligand>
        <name>Mg(2+)</name>
        <dbReference type="ChEBI" id="CHEBI:18420"/>
        <label>1</label>
    </ligand>
</feature>
<accession>A0A0U4CGW1</accession>
<feature type="binding site" evidence="3">
    <location>
        <position position="54"/>
    </location>
    <ligand>
        <name>Mg(2+)</name>
        <dbReference type="ChEBI" id="CHEBI:18420"/>
        <label>1</label>
    </ligand>
</feature>
<dbReference type="PANTHER" id="PTHR16222:SF24">
    <property type="entry name" value="ADP-RIBOSYLHYDROLASE ARH3"/>
    <property type="match status" value="1"/>
</dbReference>
<name>A0A0U4CGW1_9ACTN</name>
<comment type="cofactor">
    <cofactor evidence="3">
        <name>Mg(2+)</name>
        <dbReference type="ChEBI" id="CHEBI:18420"/>
    </cofactor>
    <text evidence="3">Binds 2 magnesium ions per subunit.</text>
</comment>
<sequence>MDEVQRDRAAGVLLGQACGDALGVPHEFGPSLADDVVLLMSGGGPFGFAPGEYSDDTAMAVCIAQVAAAGADLTSERALTDVAARFLRWGRDAKDVGNQTRAVFARTAQPAQMPAAAEEYARTHEHSAGNGALMRTAVVGLTRLSDRDATAAAAEAVARLTHPDALAIESCVLWSEAVRLAVVTGELDLLAGLDLLPAVSRSPWRTWIDESTGVDPRRFREGNGFTVTALQAAWAAITWTPGDSPEHLRRATENAVRTGHDTDTVAAIAGGLLGARWGRSAIPEEWASSIHGYPDLRGSDLIDLASGTAAGVTSA</sequence>
<protein>
    <recommendedName>
        <fullName evidence="6">Ribosylglycohydrolase</fullName>
    </recommendedName>
</protein>
<dbReference type="Gene3D" id="1.10.4080.10">
    <property type="entry name" value="ADP-ribosylation/Crystallin J1"/>
    <property type="match status" value="1"/>
</dbReference>
<dbReference type="Proteomes" id="UP000067689">
    <property type="component" value="Chromosome"/>
</dbReference>